<dbReference type="GO" id="GO:0051539">
    <property type="term" value="F:4 iron, 4 sulfur cluster binding"/>
    <property type="evidence" value="ECO:0007669"/>
    <property type="project" value="UniProtKB-KW"/>
</dbReference>
<dbReference type="GO" id="GO:0043818">
    <property type="term" value="F:precorrin-3B synthase activity"/>
    <property type="evidence" value="ECO:0007669"/>
    <property type="project" value="UniProtKB-EC"/>
</dbReference>
<gene>
    <name evidence="8" type="primary">cobG</name>
    <name evidence="8" type="ORF">P0Y65_11685</name>
</gene>
<dbReference type="GO" id="GO:0046872">
    <property type="term" value="F:metal ion binding"/>
    <property type="evidence" value="ECO:0007669"/>
    <property type="project" value="UniProtKB-KW"/>
</dbReference>
<evidence type="ECO:0000313" key="9">
    <source>
        <dbReference type="Proteomes" id="UP001217476"/>
    </source>
</evidence>
<evidence type="ECO:0000313" key="8">
    <source>
        <dbReference type="EMBL" id="WEK02871.1"/>
    </source>
</evidence>
<dbReference type="GO" id="GO:0020037">
    <property type="term" value="F:heme binding"/>
    <property type="evidence" value="ECO:0007669"/>
    <property type="project" value="InterPro"/>
</dbReference>
<dbReference type="NCBIfam" id="TIGR02435">
    <property type="entry name" value="CobG"/>
    <property type="match status" value="1"/>
</dbReference>
<organism evidence="8 9">
    <name type="scientific">Candidatus Devosia phytovorans</name>
    <dbReference type="NCBI Taxonomy" id="3121372"/>
    <lineage>
        <taxon>Bacteria</taxon>
        <taxon>Pseudomonadati</taxon>
        <taxon>Pseudomonadota</taxon>
        <taxon>Alphaproteobacteria</taxon>
        <taxon>Hyphomicrobiales</taxon>
        <taxon>Devosiaceae</taxon>
        <taxon>Devosia</taxon>
    </lineage>
</organism>
<proteinExistence type="predicted"/>
<dbReference type="SUPFAM" id="SSF55124">
    <property type="entry name" value="Nitrite/Sulfite reductase N-terminal domain-like"/>
    <property type="match status" value="1"/>
</dbReference>
<keyword evidence="1" id="KW-0004">4Fe-4S</keyword>
<dbReference type="Gene3D" id="3.30.413.10">
    <property type="entry name" value="Sulfite Reductase Hemoprotein, domain 1"/>
    <property type="match status" value="1"/>
</dbReference>
<dbReference type="Gene3D" id="3.90.480.20">
    <property type="match status" value="1"/>
</dbReference>
<feature type="domain" description="Nitrite/Sulfite reductase ferredoxin-like" evidence="7">
    <location>
        <begin position="21"/>
        <end position="86"/>
    </location>
</feature>
<dbReference type="Pfam" id="PF03460">
    <property type="entry name" value="NIR_SIR_ferr"/>
    <property type="match status" value="1"/>
</dbReference>
<dbReference type="SUPFAM" id="SSF56014">
    <property type="entry name" value="Nitrite and sulphite reductase 4Fe-4S domain-like"/>
    <property type="match status" value="1"/>
</dbReference>
<dbReference type="PANTHER" id="PTHR32439:SF9">
    <property type="entry name" value="BLR3264 PROTEIN"/>
    <property type="match status" value="1"/>
</dbReference>
<dbReference type="InterPro" id="IPR012798">
    <property type="entry name" value="Cbl_synth_CobG-like"/>
</dbReference>
<accession>A0AAJ6AYM0</accession>
<evidence type="ECO:0000256" key="4">
    <source>
        <dbReference type="ARBA" id="ARBA00023002"/>
    </source>
</evidence>
<name>A0AAJ6AYM0_9HYPH</name>
<keyword evidence="2" id="KW-0349">Heme</keyword>
<keyword evidence="6" id="KW-0411">Iron-sulfur</keyword>
<dbReference type="InterPro" id="IPR005117">
    <property type="entry name" value="NiRdtase/SiRdtase_haem-b_fer"/>
</dbReference>
<dbReference type="Proteomes" id="UP001217476">
    <property type="component" value="Chromosome"/>
</dbReference>
<keyword evidence="4 8" id="KW-0560">Oxidoreductase</keyword>
<evidence type="ECO:0000256" key="6">
    <source>
        <dbReference type="ARBA" id="ARBA00023014"/>
    </source>
</evidence>
<keyword evidence="3" id="KW-0479">Metal-binding</keyword>
<evidence type="ECO:0000259" key="7">
    <source>
        <dbReference type="Pfam" id="PF03460"/>
    </source>
</evidence>
<dbReference type="InterPro" id="IPR045854">
    <property type="entry name" value="NO2/SO3_Rdtase_4Fe4S_sf"/>
</dbReference>
<evidence type="ECO:0000256" key="3">
    <source>
        <dbReference type="ARBA" id="ARBA00022723"/>
    </source>
</evidence>
<protein>
    <submittedName>
        <fullName evidence="8">Precorrin-3B synthase</fullName>
        <ecNumber evidence="8">1.14.13.83</ecNumber>
    </submittedName>
</protein>
<dbReference type="InterPro" id="IPR006066">
    <property type="entry name" value="NO2/SO3_Rdtase_FeS/sirohaem_BS"/>
</dbReference>
<dbReference type="PROSITE" id="PS00365">
    <property type="entry name" value="NIR_SIR"/>
    <property type="match status" value="1"/>
</dbReference>
<evidence type="ECO:0000256" key="5">
    <source>
        <dbReference type="ARBA" id="ARBA00023004"/>
    </source>
</evidence>
<evidence type="ECO:0000256" key="2">
    <source>
        <dbReference type="ARBA" id="ARBA00022617"/>
    </source>
</evidence>
<keyword evidence="5" id="KW-0408">Iron</keyword>
<sequence>MTTALPIEPSRRGACPSLHAPMQTGDGLLARVRVAGGRLTPAQLAGIAELAQQHGNGLIEISARGNLQVRGLTQAAVPSFAQSIEAIVEIERGLVVQTPPLAGDDPRELADPWPIAAAIRVAAASLADRLGPKVSVVVDGGGQIGLGNLNTDIRLVAKGPGDWTLSVAGRMPVPVIRHDEVSATLRILRQIAALGPAARASDLPGSTTKILADASRPVGVFALMHGQATGIALPFGSASAATLVALANQAALHGVGEFRLAPHHALLAIGADPSFPSMAETLGFITKTDDPRQRISACIGSEGCASGHVPARLIAAQLAANLPQDQHLHVSGCSKGCAHPRASDITLVGRADGYGLVIDGRAGDTPRAVLQADNLASALGQG</sequence>
<dbReference type="InterPro" id="IPR036136">
    <property type="entry name" value="Nit/Sulf_reduc_fer-like_dom_sf"/>
</dbReference>
<dbReference type="InterPro" id="IPR051329">
    <property type="entry name" value="NIR_SIR_4Fe-4S"/>
</dbReference>
<dbReference type="PANTHER" id="PTHR32439">
    <property type="entry name" value="FERREDOXIN--NITRITE REDUCTASE, CHLOROPLASTIC"/>
    <property type="match status" value="1"/>
</dbReference>
<dbReference type="EC" id="1.14.13.83" evidence="8"/>
<dbReference type="AlphaFoldDB" id="A0AAJ6AYM0"/>
<reference evidence="8" key="1">
    <citation type="submission" date="2023-03" db="EMBL/GenBank/DDBJ databases">
        <title>Andean soil-derived lignocellulolytic bacterial consortium as a source of novel taxa and putative plastic-active enzymes.</title>
        <authorList>
            <person name="Diaz-Garcia L."/>
            <person name="Chuvochina M."/>
            <person name="Feuerriegel G."/>
            <person name="Bunk B."/>
            <person name="Sproer C."/>
            <person name="Streit W.R."/>
            <person name="Rodriguez L.M."/>
            <person name="Overmann J."/>
            <person name="Jimenez D.J."/>
        </authorList>
    </citation>
    <scope>NUCLEOTIDE SEQUENCE</scope>
    <source>
        <strain evidence="8">MAG 4196</strain>
    </source>
</reference>
<evidence type="ECO:0000256" key="1">
    <source>
        <dbReference type="ARBA" id="ARBA00022485"/>
    </source>
</evidence>
<dbReference type="EMBL" id="CP119312">
    <property type="protein sequence ID" value="WEK02871.1"/>
    <property type="molecule type" value="Genomic_DNA"/>
</dbReference>